<name>A0ABT7FEE7_9RHOB</name>
<dbReference type="Proteomes" id="UP001227126">
    <property type="component" value="Unassembled WGS sequence"/>
</dbReference>
<protein>
    <submittedName>
        <fullName evidence="2">Type II toxin-antitoxin system CcdA family antitoxin</fullName>
    </submittedName>
</protein>
<evidence type="ECO:0000313" key="3">
    <source>
        <dbReference type="Proteomes" id="UP001227126"/>
    </source>
</evidence>
<comment type="caution">
    <text evidence="2">The sequence shown here is derived from an EMBL/GenBank/DDBJ whole genome shotgun (WGS) entry which is preliminary data.</text>
</comment>
<reference evidence="2 3" key="1">
    <citation type="submission" date="2023-05" db="EMBL/GenBank/DDBJ databases">
        <title>Sedimentitalea sp. nov. JM2-8.</title>
        <authorList>
            <person name="Huang J."/>
        </authorList>
    </citation>
    <scope>NUCLEOTIDE SEQUENCE [LARGE SCALE GENOMIC DNA]</scope>
    <source>
        <strain evidence="2 3">JM2-8</strain>
    </source>
</reference>
<dbReference type="EMBL" id="JASNJE010000010">
    <property type="protein sequence ID" value="MDK3073483.1"/>
    <property type="molecule type" value="Genomic_DNA"/>
</dbReference>
<dbReference type="InterPro" id="IPR009956">
    <property type="entry name" value="Post-segregation_anti-tox_CcdA"/>
</dbReference>
<organism evidence="2 3">
    <name type="scientific">Sedimentitalea xiamensis</name>
    <dbReference type="NCBI Taxonomy" id="3050037"/>
    <lineage>
        <taxon>Bacteria</taxon>
        <taxon>Pseudomonadati</taxon>
        <taxon>Pseudomonadota</taxon>
        <taxon>Alphaproteobacteria</taxon>
        <taxon>Rhodobacterales</taxon>
        <taxon>Paracoccaceae</taxon>
        <taxon>Sedimentitalea</taxon>
    </lineage>
</organism>
<sequence>MREQTRKSTSMTLDAKVLDEARALGINLSQAAESGLVAAIRAERARIWKQENAGAIADYNAFLDRDGPPLSGFRKF</sequence>
<keyword evidence="1" id="KW-1277">Toxin-antitoxin system</keyword>
<proteinExistence type="predicted"/>
<evidence type="ECO:0000256" key="1">
    <source>
        <dbReference type="ARBA" id="ARBA00022649"/>
    </source>
</evidence>
<dbReference type="Pfam" id="PF07362">
    <property type="entry name" value="CcdA"/>
    <property type="match status" value="1"/>
</dbReference>
<gene>
    <name evidence="2" type="ORF">QO034_10205</name>
</gene>
<dbReference type="RefSeq" id="WP_284485425.1">
    <property type="nucleotide sequence ID" value="NZ_JASNJE010000010.1"/>
</dbReference>
<keyword evidence="3" id="KW-1185">Reference proteome</keyword>
<accession>A0ABT7FEE7</accession>
<evidence type="ECO:0000313" key="2">
    <source>
        <dbReference type="EMBL" id="MDK3073483.1"/>
    </source>
</evidence>